<feature type="transmembrane region" description="Helical" evidence="1">
    <location>
        <begin position="230"/>
        <end position="251"/>
    </location>
</feature>
<name>A0A0D6DU51_9LACT</name>
<dbReference type="Gene3D" id="3.90.550.10">
    <property type="entry name" value="Spore Coat Polysaccharide Biosynthesis Protein SpsA, Chain A"/>
    <property type="match status" value="1"/>
</dbReference>
<dbReference type="InterPro" id="IPR029044">
    <property type="entry name" value="Nucleotide-diphossugar_trans"/>
</dbReference>
<dbReference type="GO" id="GO:0005886">
    <property type="term" value="C:plasma membrane"/>
    <property type="evidence" value="ECO:0007669"/>
    <property type="project" value="TreeGrafter"/>
</dbReference>
<evidence type="ECO:0000313" key="4">
    <source>
        <dbReference type="Proteomes" id="UP000033166"/>
    </source>
</evidence>
<reference evidence="4" key="1">
    <citation type="submission" date="2015-01" db="EMBL/GenBank/DDBJ databases">
        <authorList>
            <person name="Andreevskaya M."/>
        </authorList>
    </citation>
    <scope>NUCLEOTIDE SEQUENCE [LARGE SCALE GENOMIC DNA]</scope>
    <source>
        <strain evidence="4">MKFS47</strain>
    </source>
</reference>
<dbReference type="Pfam" id="PF00535">
    <property type="entry name" value="Glycos_transf_2"/>
    <property type="match status" value="1"/>
</dbReference>
<organism evidence="3 4">
    <name type="scientific">Pseudolactococcus piscium MKFS47</name>
    <dbReference type="NCBI Taxonomy" id="297352"/>
    <lineage>
        <taxon>Bacteria</taxon>
        <taxon>Bacillati</taxon>
        <taxon>Bacillota</taxon>
        <taxon>Bacilli</taxon>
        <taxon>Lactobacillales</taxon>
        <taxon>Streptococcaceae</taxon>
        <taxon>Pseudolactococcus</taxon>
    </lineage>
</organism>
<protein>
    <submittedName>
        <fullName evidence="3">Bactoprenol glucosyl transferase</fullName>
    </submittedName>
</protein>
<dbReference type="PANTHER" id="PTHR48090">
    <property type="entry name" value="UNDECAPRENYL-PHOSPHATE 4-DEOXY-4-FORMAMIDO-L-ARABINOSE TRANSFERASE-RELATED"/>
    <property type="match status" value="1"/>
</dbReference>
<keyword evidence="1" id="KW-0812">Transmembrane</keyword>
<keyword evidence="3" id="KW-0808">Transferase</keyword>
<dbReference type="InterPro" id="IPR001173">
    <property type="entry name" value="Glyco_trans_2-like"/>
</dbReference>
<feature type="transmembrane region" description="Helical" evidence="1">
    <location>
        <begin position="263"/>
        <end position="288"/>
    </location>
</feature>
<dbReference type="SUPFAM" id="SSF53448">
    <property type="entry name" value="Nucleotide-diphospho-sugar transferases"/>
    <property type="match status" value="1"/>
</dbReference>
<feature type="domain" description="Glycosyltransferase 2-like" evidence="2">
    <location>
        <begin position="6"/>
        <end position="169"/>
    </location>
</feature>
<dbReference type="AlphaFoldDB" id="A0A0D6DU51"/>
<dbReference type="STRING" id="1364.LP2241_10256"/>
<dbReference type="HOGENOM" id="CLU_033536_0_1_9"/>
<gene>
    <name evidence="3" type="ORF">LACPI_0279</name>
</gene>
<evidence type="ECO:0000256" key="1">
    <source>
        <dbReference type="SAM" id="Phobius"/>
    </source>
</evidence>
<keyword evidence="1" id="KW-0472">Membrane</keyword>
<dbReference type="RefSeq" id="WP_047914750.1">
    <property type="nucleotide sequence ID" value="NZ_LN774769.1"/>
</dbReference>
<dbReference type="InterPro" id="IPR050256">
    <property type="entry name" value="Glycosyltransferase_2"/>
</dbReference>
<dbReference type="EMBL" id="LN774769">
    <property type="protein sequence ID" value="CEN27479.1"/>
    <property type="molecule type" value="Genomic_DNA"/>
</dbReference>
<dbReference type="GO" id="GO:0016740">
    <property type="term" value="F:transferase activity"/>
    <property type="evidence" value="ECO:0007669"/>
    <property type="project" value="UniProtKB-KW"/>
</dbReference>
<evidence type="ECO:0000313" key="3">
    <source>
        <dbReference type="EMBL" id="CEN27479.1"/>
    </source>
</evidence>
<dbReference type="Proteomes" id="UP000033166">
    <property type="component" value="Chromosome I"/>
</dbReference>
<accession>A0A0D6DU51</accession>
<proteinExistence type="predicted"/>
<keyword evidence="1" id="KW-1133">Transmembrane helix</keyword>
<dbReference type="CDD" id="cd04187">
    <property type="entry name" value="DPM1_like_bac"/>
    <property type="match status" value="1"/>
</dbReference>
<dbReference type="KEGG" id="lpk:LACPI_0279"/>
<dbReference type="PANTHER" id="PTHR48090:SF8">
    <property type="entry name" value="GLYCOSYLTRANSFERASE CSBB-RELATED"/>
    <property type="match status" value="1"/>
</dbReference>
<evidence type="ECO:0000259" key="2">
    <source>
        <dbReference type="Pfam" id="PF00535"/>
    </source>
</evidence>
<sequence>MKTLAIIVPCFNEAAVLDTFIKTVNQKTEQLALIKKFVLVNDGSSDDTLAIIKSLSETFPNIFYLSFSRNFGKEAAILAGLAACDADFFTIMDADLQDPPELLVEMYATMLANQYDVVGCRRVSRKGEPVVRSMLSKAFYWLINRLSHTDIPSGVRDFRLMTKQVVKEVITLPEYNRFSKGLFAWIGFKTTYLPYDNVQRQAGKSSWRFWQLIGYAIDGIINFSDAPLNFATLTGFVSFIISLILACFYTAKTLIFGDPVQGFPTLIILLLLIGGVQLFSLGIIGKYIGKIFMETKRRPVYIIKEKKLD</sequence>